<organism evidence="2 3">
    <name type="scientific">Penicillium hordei</name>
    <dbReference type="NCBI Taxonomy" id="40994"/>
    <lineage>
        <taxon>Eukaryota</taxon>
        <taxon>Fungi</taxon>
        <taxon>Dikarya</taxon>
        <taxon>Ascomycota</taxon>
        <taxon>Pezizomycotina</taxon>
        <taxon>Eurotiomycetes</taxon>
        <taxon>Eurotiomycetidae</taxon>
        <taxon>Eurotiales</taxon>
        <taxon>Aspergillaceae</taxon>
        <taxon>Penicillium</taxon>
    </lineage>
</organism>
<gene>
    <name evidence="2" type="ORF">N7537_005351</name>
</gene>
<evidence type="ECO:0000313" key="3">
    <source>
        <dbReference type="Proteomes" id="UP001213799"/>
    </source>
</evidence>
<dbReference type="InterPro" id="IPR013968">
    <property type="entry name" value="PKS_KR"/>
</dbReference>
<dbReference type="SUPFAM" id="SSF51735">
    <property type="entry name" value="NAD(P)-binding Rossmann-fold domains"/>
    <property type="match status" value="1"/>
</dbReference>
<reference evidence="2" key="1">
    <citation type="journal article" date="2023" name="IMA Fungus">
        <title>Comparative genomic study of the Penicillium genus elucidates a diverse pangenome and 15 lateral gene transfer events.</title>
        <authorList>
            <person name="Petersen C."/>
            <person name="Sorensen T."/>
            <person name="Nielsen M.R."/>
            <person name="Sondergaard T.E."/>
            <person name="Sorensen J.L."/>
            <person name="Fitzpatrick D.A."/>
            <person name="Frisvad J.C."/>
            <person name="Nielsen K.L."/>
        </authorList>
    </citation>
    <scope>NUCLEOTIDE SEQUENCE</scope>
    <source>
        <strain evidence="2">IBT 12815</strain>
    </source>
</reference>
<reference evidence="2" key="2">
    <citation type="submission" date="2023-01" db="EMBL/GenBank/DDBJ databases">
        <authorList>
            <person name="Petersen C."/>
        </authorList>
    </citation>
    <scope>NUCLEOTIDE SEQUENCE</scope>
    <source>
        <strain evidence="2">IBT 12815</strain>
    </source>
</reference>
<dbReference type="AlphaFoldDB" id="A0AAD6H3D7"/>
<dbReference type="GeneID" id="81586650"/>
<feature type="domain" description="Ketoreductase (KR)" evidence="1">
    <location>
        <begin position="1"/>
        <end position="77"/>
    </location>
</feature>
<keyword evidence="3" id="KW-1185">Reference proteome</keyword>
<accession>A0AAD6H3D7</accession>
<comment type="caution">
    <text evidence="2">The sequence shown here is derived from an EMBL/GenBank/DDBJ whole genome shotgun (WGS) entry which is preliminary data.</text>
</comment>
<proteinExistence type="predicted"/>
<dbReference type="Pfam" id="PF08659">
    <property type="entry name" value="KR"/>
    <property type="match status" value="1"/>
</dbReference>
<sequence length="79" mass="8516">MVDNGAQNVVLTSRHPDVPVGVFELMSQNGAELRVIPVGVENKEGLRAADTEIKSSMPPIEGIINRAMVLRGRAFLDTS</sequence>
<dbReference type="Proteomes" id="UP001213799">
    <property type="component" value="Unassembled WGS sequence"/>
</dbReference>
<name>A0AAD6H3D7_9EURO</name>
<dbReference type="RefSeq" id="XP_056752193.1">
    <property type="nucleotide sequence ID" value="XM_056896408.1"/>
</dbReference>
<dbReference type="Gene3D" id="3.40.50.720">
    <property type="entry name" value="NAD(P)-binding Rossmann-like Domain"/>
    <property type="match status" value="1"/>
</dbReference>
<dbReference type="EMBL" id="JAQJAE010000003">
    <property type="protein sequence ID" value="KAJ5602395.1"/>
    <property type="molecule type" value="Genomic_DNA"/>
</dbReference>
<dbReference type="InterPro" id="IPR036291">
    <property type="entry name" value="NAD(P)-bd_dom_sf"/>
</dbReference>
<evidence type="ECO:0000259" key="1">
    <source>
        <dbReference type="Pfam" id="PF08659"/>
    </source>
</evidence>
<protein>
    <submittedName>
        <fullName evidence="2">Male sterility NAD-binding</fullName>
    </submittedName>
</protein>
<evidence type="ECO:0000313" key="2">
    <source>
        <dbReference type="EMBL" id="KAJ5602395.1"/>
    </source>
</evidence>